<keyword evidence="3" id="KW-1185">Reference proteome</keyword>
<sequence>MKRTIRFSERLLIFGYAMILLFMIVQDLVPLGPFNDIQAIASVQSLSDTLAVTMIGVVQILLLIGGVFLFIGKRYPIWVRIWLIVHPSCILFGAIMSWWIPYLFGIGAEEKVERYQIMFGDTHAFFPVMNGIVPNTLHTIFHLALLACIILTIFIFSTKPPIVLPEKR</sequence>
<dbReference type="EMBL" id="QGTD01000004">
    <property type="protein sequence ID" value="PWU69978.1"/>
    <property type="molecule type" value="Genomic_DNA"/>
</dbReference>
<dbReference type="AlphaFoldDB" id="A0A317L531"/>
<reference evidence="2 3" key="1">
    <citation type="submission" date="2018-05" db="EMBL/GenBank/DDBJ databases">
        <title>Genomic analysis of Gracilibacillus dipsosauri DD1 reveals novel features of a salt-tolerant amylase.</title>
        <authorList>
            <person name="Deutch C.E."/>
            <person name="Yang S."/>
        </authorList>
    </citation>
    <scope>NUCLEOTIDE SEQUENCE [LARGE SCALE GENOMIC DNA]</scope>
    <source>
        <strain evidence="2 3">DD1</strain>
    </source>
</reference>
<protein>
    <submittedName>
        <fullName evidence="2">Uncharacterized protein</fullName>
    </submittedName>
</protein>
<dbReference type="Proteomes" id="UP000245624">
    <property type="component" value="Unassembled WGS sequence"/>
</dbReference>
<dbReference type="OrthoDB" id="2876726at2"/>
<evidence type="ECO:0000313" key="2">
    <source>
        <dbReference type="EMBL" id="PWU69978.1"/>
    </source>
</evidence>
<comment type="caution">
    <text evidence="2">The sequence shown here is derived from an EMBL/GenBank/DDBJ whole genome shotgun (WGS) entry which is preliminary data.</text>
</comment>
<feature type="transmembrane region" description="Helical" evidence="1">
    <location>
        <begin position="49"/>
        <end position="71"/>
    </location>
</feature>
<feature type="transmembrane region" description="Helical" evidence="1">
    <location>
        <begin position="78"/>
        <end position="100"/>
    </location>
</feature>
<feature type="transmembrane region" description="Helical" evidence="1">
    <location>
        <begin position="139"/>
        <end position="158"/>
    </location>
</feature>
<accession>A0A317L531</accession>
<keyword evidence="1" id="KW-0472">Membrane</keyword>
<name>A0A317L531_9BACI</name>
<organism evidence="2 3">
    <name type="scientific">Gracilibacillus dipsosauri</name>
    <dbReference type="NCBI Taxonomy" id="178340"/>
    <lineage>
        <taxon>Bacteria</taxon>
        <taxon>Bacillati</taxon>
        <taxon>Bacillota</taxon>
        <taxon>Bacilli</taxon>
        <taxon>Bacillales</taxon>
        <taxon>Bacillaceae</taxon>
        <taxon>Gracilibacillus</taxon>
    </lineage>
</organism>
<dbReference type="RefSeq" id="WP_109983356.1">
    <property type="nucleotide sequence ID" value="NZ_QGTD01000004.1"/>
</dbReference>
<evidence type="ECO:0000313" key="3">
    <source>
        <dbReference type="Proteomes" id="UP000245624"/>
    </source>
</evidence>
<proteinExistence type="predicted"/>
<keyword evidence="1" id="KW-0812">Transmembrane</keyword>
<keyword evidence="1" id="KW-1133">Transmembrane helix</keyword>
<evidence type="ECO:0000256" key="1">
    <source>
        <dbReference type="SAM" id="Phobius"/>
    </source>
</evidence>
<gene>
    <name evidence="2" type="ORF">DLJ74_03375</name>
</gene>
<feature type="transmembrane region" description="Helical" evidence="1">
    <location>
        <begin position="12"/>
        <end position="29"/>
    </location>
</feature>